<gene>
    <name evidence="2" type="ORF">ACD_78C00042G0007</name>
</gene>
<accession>K1XJE4</accession>
<evidence type="ECO:0000256" key="1">
    <source>
        <dbReference type="SAM" id="Phobius"/>
    </source>
</evidence>
<feature type="transmembrane region" description="Helical" evidence="1">
    <location>
        <begin position="6"/>
        <end position="23"/>
    </location>
</feature>
<keyword evidence="1" id="KW-0472">Membrane</keyword>
<comment type="caution">
    <text evidence="2">The sequence shown here is derived from an EMBL/GenBank/DDBJ whole genome shotgun (WGS) entry which is preliminary data.</text>
</comment>
<proteinExistence type="predicted"/>
<evidence type="ECO:0000313" key="2">
    <source>
        <dbReference type="EMBL" id="EKD30485.1"/>
    </source>
</evidence>
<keyword evidence="1" id="KW-0812">Transmembrane</keyword>
<dbReference type="AlphaFoldDB" id="K1XJE4"/>
<name>K1XJE4_9BACT</name>
<sequence length="86" mass="9944">MFLVKIFYALLGIAMGLGILKYRKVVYSWTGRWYWAEKYLGSGGTVFIISLIGLWLIFVSVAYPFWVFDNPRQYGSNTNTETSQTQ</sequence>
<reference evidence="2" key="1">
    <citation type="journal article" date="2012" name="Science">
        <title>Fermentation, hydrogen, and sulfur metabolism in multiple uncultivated bacterial phyla.</title>
        <authorList>
            <person name="Wrighton K.C."/>
            <person name="Thomas B.C."/>
            <person name="Sharon I."/>
            <person name="Miller C.S."/>
            <person name="Castelle C.J."/>
            <person name="VerBerkmoes N.C."/>
            <person name="Wilkins M.J."/>
            <person name="Hettich R.L."/>
            <person name="Lipton M.S."/>
            <person name="Williams K.H."/>
            <person name="Long P.E."/>
            <person name="Banfield J.F."/>
        </authorList>
    </citation>
    <scope>NUCLEOTIDE SEQUENCE [LARGE SCALE GENOMIC DNA]</scope>
</reference>
<feature type="transmembrane region" description="Helical" evidence="1">
    <location>
        <begin position="44"/>
        <end position="66"/>
    </location>
</feature>
<protein>
    <submittedName>
        <fullName evidence="2">Uncharacterized protein</fullName>
    </submittedName>
</protein>
<keyword evidence="1" id="KW-1133">Transmembrane helix</keyword>
<dbReference type="EMBL" id="AMFJ01034042">
    <property type="protein sequence ID" value="EKD30485.1"/>
    <property type="molecule type" value="Genomic_DNA"/>
</dbReference>
<organism evidence="2">
    <name type="scientific">uncultured bacterium</name>
    <name type="common">gcode 4</name>
    <dbReference type="NCBI Taxonomy" id="1234023"/>
    <lineage>
        <taxon>Bacteria</taxon>
        <taxon>environmental samples</taxon>
    </lineage>
</organism>